<organism evidence="2 3">
    <name type="scientific">Phenylobacterium soli</name>
    <dbReference type="NCBI Taxonomy" id="2170551"/>
    <lineage>
        <taxon>Bacteria</taxon>
        <taxon>Pseudomonadati</taxon>
        <taxon>Pseudomonadota</taxon>
        <taxon>Alphaproteobacteria</taxon>
        <taxon>Caulobacterales</taxon>
        <taxon>Caulobacteraceae</taxon>
        <taxon>Phenylobacterium</taxon>
    </lineage>
</organism>
<keyword evidence="2" id="KW-0315">Glutamine amidotransferase</keyword>
<dbReference type="PANTHER" id="PTHR42695">
    <property type="entry name" value="GLUTAMINE AMIDOTRANSFERASE YLR126C-RELATED"/>
    <property type="match status" value="1"/>
</dbReference>
<keyword evidence="3" id="KW-1185">Reference proteome</keyword>
<dbReference type="EMBL" id="QFYQ01000001">
    <property type="protein sequence ID" value="RAK54277.1"/>
    <property type="molecule type" value="Genomic_DNA"/>
</dbReference>
<dbReference type="CDD" id="cd01741">
    <property type="entry name" value="GATase1_1"/>
    <property type="match status" value="1"/>
</dbReference>
<evidence type="ECO:0000313" key="3">
    <source>
        <dbReference type="Proteomes" id="UP000249254"/>
    </source>
</evidence>
<dbReference type="AlphaFoldDB" id="A0A328AIE4"/>
<feature type="domain" description="Glutamine amidotransferase" evidence="1">
    <location>
        <begin position="51"/>
        <end position="185"/>
    </location>
</feature>
<dbReference type="InterPro" id="IPR044992">
    <property type="entry name" value="ChyE-like"/>
</dbReference>
<name>A0A328AIE4_9CAUL</name>
<dbReference type="SUPFAM" id="SSF52317">
    <property type="entry name" value="Class I glutamine amidotransferase-like"/>
    <property type="match status" value="1"/>
</dbReference>
<dbReference type="InterPro" id="IPR029062">
    <property type="entry name" value="Class_I_gatase-like"/>
</dbReference>
<evidence type="ECO:0000313" key="2">
    <source>
        <dbReference type="EMBL" id="RAK54277.1"/>
    </source>
</evidence>
<dbReference type="InterPro" id="IPR017926">
    <property type="entry name" value="GATASE"/>
</dbReference>
<dbReference type="PROSITE" id="PS51273">
    <property type="entry name" value="GATASE_TYPE_1"/>
    <property type="match status" value="1"/>
</dbReference>
<proteinExistence type="predicted"/>
<dbReference type="OrthoDB" id="9813383at2"/>
<accession>A0A328AIE4</accession>
<dbReference type="RefSeq" id="WP_111528028.1">
    <property type="nucleotide sequence ID" value="NZ_JBHRSG010000002.1"/>
</dbReference>
<gene>
    <name evidence="2" type="ORF">DJ017_06935</name>
</gene>
<evidence type="ECO:0000259" key="1">
    <source>
        <dbReference type="Pfam" id="PF00117"/>
    </source>
</evidence>
<dbReference type="Gene3D" id="3.40.50.880">
    <property type="match status" value="1"/>
</dbReference>
<dbReference type="Pfam" id="PF00117">
    <property type="entry name" value="GATase"/>
    <property type="match status" value="1"/>
</dbReference>
<comment type="caution">
    <text evidence="2">The sequence shown here is derived from an EMBL/GenBank/DDBJ whole genome shotgun (WGS) entry which is preliminary data.</text>
</comment>
<dbReference type="PANTHER" id="PTHR42695:SF5">
    <property type="entry name" value="GLUTAMINE AMIDOTRANSFERASE YLR126C-RELATED"/>
    <property type="match status" value="1"/>
</dbReference>
<dbReference type="Proteomes" id="UP000249254">
    <property type="component" value="Unassembled WGS sequence"/>
</dbReference>
<dbReference type="GO" id="GO:0016740">
    <property type="term" value="F:transferase activity"/>
    <property type="evidence" value="ECO:0007669"/>
    <property type="project" value="UniProtKB-KW"/>
</dbReference>
<sequence length="234" mass="25773">MRLGILKTGRPPTPAIPQFGTYPEMFMRLLGPDAYDYRVYAVDEGELPQSPKDADAFLVTGSSAGVYEPLDWIGRAVEFLQAAKGEAALVGVCFGHQLMAKAFGGEVIQSPRGWGLGEQEYRVLRREPWMDEAETIRLPGSHQDQVVSLPEGAEVFAASDFTPFGGLVWRDQPAMSIQLHPEFEPAYAISLIEHRRGDRYADAQADAAIASYAGADDRDRVGGWIKTFLRHATT</sequence>
<protein>
    <submittedName>
        <fullName evidence="2">Type 1 glutamine amidotransferase</fullName>
    </submittedName>
</protein>
<keyword evidence="2" id="KW-0808">Transferase</keyword>
<reference evidence="3" key="1">
    <citation type="submission" date="2018-05" db="EMBL/GenBank/DDBJ databases">
        <authorList>
            <person name="Li X."/>
        </authorList>
    </citation>
    <scope>NUCLEOTIDE SEQUENCE [LARGE SCALE GENOMIC DNA]</scope>
    <source>
        <strain evidence="3">LX32</strain>
    </source>
</reference>
<dbReference type="GO" id="GO:0005829">
    <property type="term" value="C:cytosol"/>
    <property type="evidence" value="ECO:0007669"/>
    <property type="project" value="TreeGrafter"/>
</dbReference>